<dbReference type="AlphaFoldDB" id="A0A7Y6N0N0"/>
<organism evidence="1 2">
    <name type="scientific">Paraburkholderia youngii</name>
    <dbReference type="NCBI Taxonomy" id="2782701"/>
    <lineage>
        <taxon>Bacteria</taxon>
        <taxon>Pseudomonadati</taxon>
        <taxon>Pseudomonadota</taxon>
        <taxon>Betaproteobacteria</taxon>
        <taxon>Burkholderiales</taxon>
        <taxon>Burkholderiaceae</taxon>
        <taxon>Paraburkholderia</taxon>
    </lineage>
</organism>
<name>A0A7Y6N0N0_9BURK</name>
<comment type="caution">
    <text evidence="1">The sequence shown here is derived from an EMBL/GenBank/DDBJ whole genome shotgun (WGS) entry which is preliminary data.</text>
</comment>
<reference evidence="1 2" key="1">
    <citation type="submission" date="2020-02" db="EMBL/GenBank/DDBJ databases">
        <title>Paraburkholderia simonii sp. nov. and Paraburkholderia youngii sp. nov. Brazilian and Mexican Mimosa-associated rhizobia.</title>
        <authorList>
            <person name="Mavima L."/>
            <person name="Beukes C.W."/>
            <person name="Chan W.Y."/>
            <person name="Palmer M."/>
            <person name="De Meyer S.E."/>
            <person name="James E.K."/>
            <person name="Venter S.N."/>
            <person name="Steenkamp E.T."/>
        </authorList>
    </citation>
    <scope>NUCLEOTIDE SEQUENCE [LARGE SCALE GENOMIC DNA]</scope>
    <source>
        <strain evidence="1 2">JPY169</strain>
    </source>
</reference>
<dbReference type="GeneID" id="301102388"/>
<proteinExistence type="predicted"/>
<evidence type="ECO:0000313" key="2">
    <source>
        <dbReference type="Proteomes" id="UP000594380"/>
    </source>
</evidence>
<sequence>MSPKSTPVGPAKYGHLLTAPLDTRIAMSEGRLVGEPSPKALNDAQARELARKVISAAKRAGIA</sequence>
<evidence type="ECO:0000313" key="1">
    <source>
        <dbReference type="EMBL" id="NUY01700.1"/>
    </source>
</evidence>
<dbReference type="EMBL" id="JAALDK010000001">
    <property type="protein sequence ID" value="NUY01700.1"/>
    <property type="molecule type" value="Genomic_DNA"/>
</dbReference>
<gene>
    <name evidence="1" type="ORF">G5S42_18800</name>
</gene>
<dbReference type="RefSeq" id="WP_176108174.1">
    <property type="nucleotide sequence ID" value="NZ_JAALDK010000001.1"/>
</dbReference>
<protein>
    <submittedName>
        <fullName evidence="1">Uncharacterized protein</fullName>
    </submittedName>
</protein>
<accession>A0A7Y6N0N0</accession>
<dbReference type="Proteomes" id="UP000594380">
    <property type="component" value="Unassembled WGS sequence"/>
</dbReference>